<feature type="compositionally biased region" description="Polar residues" evidence="1">
    <location>
        <begin position="70"/>
        <end position="89"/>
    </location>
</feature>
<evidence type="ECO:0000313" key="2">
    <source>
        <dbReference type="EMBL" id="KAJ4252824.1"/>
    </source>
</evidence>
<keyword evidence="3" id="KW-1185">Reference proteome</keyword>
<gene>
    <name evidence="2" type="primary">REG1_2</name>
    <name evidence="2" type="ORF">NW762_010730</name>
</gene>
<evidence type="ECO:0000313" key="3">
    <source>
        <dbReference type="Proteomes" id="UP001152049"/>
    </source>
</evidence>
<feature type="region of interest" description="Disordered" evidence="1">
    <location>
        <begin position="17"/>
        <end position="114"/>
    </location>
</feature>
<feature type="compositionally biased region" description="Polar residues" evidence="1">
    <location>
        <begin position="152"/>
        <end position="174"/>
    </location>
</feature>
<feature type="compositionally biased region" description="Basic and acidic residues" evidence="1">
    <location>
        <begin position="105"/>
        <end position="114"/>
    </location>
</feature>
<organism evidence="2 3">
    <name type="scientific">Fusarium torreyae</name>
    <dbReference type="NCBI Taxonomy" id="1237075"/>
    <lineage>
        <taxon>Eukaryota</taxon>
        <taxon>Fungi</taxon>
        <taxon>Dikarya</taxon>
        <taxon>Ascomycota</taxon>
        <taxon>Pezizomycotina</taxon>
        <taxon>Sordariomycetes</taxon>
        <taxon>Hypocreomycetidae</taxon>
        <taxon>Hypocreales</taxon>
        <taxon>Nectriaceae</taxon>
        <taxon>Fusarium</taxon>
    </lineage>
</organism>
<sequence>MTTPDGWRSFQFHDIETSKIQGHHDCSTPSSFHLSEHDDEERAPGERGAGALQEPADQITKRAAADMEASNHTQTALTSQDSGKSTLDLPSQRDRGVTRPNASKTFERVRKAREYPEEPCVVPLTMDESRHEITTQSMENLAAMMKANLNIQNRGSGTSSGSGYNQPDYSTNETDPVPSHDRKRSANNSEDTGNSGDDQERKRPKEVHLKQPEACQVQDGGLPEGLTKGQKEELRKRKKPSKKGDPFQSEEDQWRDVYKILFPNDKEDLIPSPFYEGTLEEFGFHQNEILLDLQQVICDELPRVVQTTLEGRGALTDATSGGHLQHLIANSIREAVPQIFRHYNQRQGLHIATKPQNEQLAYSGIDVNDDALLHNFATDDVPLFTQRMEHREVVDGVFGDSADVDEVYSWMEGTYNDLDSSDSMNFHLDDEVFTDLIGYGSCQ</sequence>
<dbReference type="Proteomes" id="UP001152049">
    <property type="component" value="Unassembled WGS sequence"/>
</dbReference>
<feature type="compositionally biased region" description="Polar residues" evidence="1">
    <location>
        <begin position="186"/>
        <end position="196"/>
    </location>
</feature>
<dbReference type="EMBL" id="JAOQAZ010000025">
    <property type="protein sequence ID" value="KAJ4252824.1"/>
    <property type="molecule type" value="Genomic_DNA"/>
</dbReference>
<protein>
    <submittedName>
        <fullName evidence="2">Protein phosphatase regulator</fullName>
    </submittedName>
</protein>
<dbReference type="PANTHER" id="PTHR38166:SF1">
    <property type="entry name" value="C2H2-TYPE DOMAIN-CONTAINING PROTEIN"/>
    <property type="match status" value="1"/>
</dbReference>
<feature type="compositionally biased region" description="Basic and acidic residues" evidence="1">
    <location>
        <begin position="34"/>
        <end position="45"/>
    </location>
</feature>
<comment type="caution">
    <text evidence="2">The sequence shown here is derived from an EMBL/GenBank/DDBJ whole genome shotgun (WGS) entry which is preliminary data.</text>
</comment>
<evidence type="ECO:0000256" key="1">
    <source>
        <dbReference type="SAM" id="MobiDB-lite"/>
    </source>
</evidence>
<dbReference type="PANTHER" id="PTHR38166">
    <property type="entry name" value="C2H2-TYPE DOMAIN-CONTAINING PROTEIN-RELATED"/>
    <property type="match status" value="1"/>
</dbReference>
<reference evidence="2" key="1">
    <citation type="submission" date="2022-09" db="EMBL/GenBank/DDBJ databases">
        <title>Fusarium specimens isolated from Avocado Roots.</title>
        <authorList>
            <person name="Stajich J."/>
            <person name="Roper C."/>
            <person name="Heimlech-Rivalta G."/>
        </authorList>
    </citation>
    <scope>NUCLEOTIDE SEQUENCE</scope>
    <source>
        <strain evidence="2">CF00136</strain>
    </source>
</reference>
<feature type="compositionally biased region" description="Basic and acidic residues" evidence="1">
    <location>
        <begin position="198"/>
        <end position="211"/>
    </location>
</feature>
<name>A0A9W8RUC6_9HYPO</name>
<dbReference type="AlphaFoldDB" id="A0A9W8RUC6"/>
<feature type="region of interest" description="Disordered" evidence="1">
    <location>
        <begin position="152"/>
        <end position="250"/>
    </location>
</feature>
<dbReference type="OrthoDB" id="4738706at2759"/>
<accession>A0A9W8RUC6</accession>
<proteinExistence type="predicted"/>
<feature type="compositionally biased region" description="Basic and acidic residues" evidence="1">
    <location>
        <begin position="17"/>
        <end position="26"/>
    </location>
</feature>